<evidence type="ECO:0000313" key="2">
    <source>
        <dbReference type="Proteomes" id="UP001244640"/>
    </source>
</evidence>
<accession>A0ABU0U8G5</accession>
<proteinExistence type="predicted"/>
<dbReference type="Proteomes" id="UP001244640">
    <property type="component" value="Unassembled WGS sequence"/>
</dbReference>
<name>A0ABU0U8G5_9SPHI</name>
<reference evidence="1 2" key="1">
    <citation type="submission" date="2023-07" db="EMBL/GenBank/DDBJ databases">
        <title>Functional and genomic diversity of the sorghum phyllosphere microbiome.</title>
        <authorList>
            <person name="Shade A."/>
        </authorList>
    </citation>
    <scope>NUCLEOTIDE SEQUENCE [LARGE SCALE GENOMIC DNA]</scope>
    <source>
        <strain evidence="1 2">SORGH_AS_0892</strain>
    </source>
</reference>
<keyword evidence="2" id="KW-1185">Reference proteome</keyword>
<gene>
    <name evidence="1" type="ORF">QE382_002492</name>
</gene>
<protein>
    <submittedName>
        <fullName evidence="1">Uncharacterized protein</fullName>
    </submittedName>
</protein>
<evidence type="ECO:0000313" key="1">
    <source>
        <dbReference type="EMBL" id="MDQ1150508.1"/>
    </source>
</evidence>
<comment type="caution">
    <text evidence="1">The sequence shown here is derived from an EMBL/GenBank/DDBJ whole genome shotgun (WGS) entry which is preliminary data.</text>
</comment>
<dbReference type="EMBL" id="JAUTBA010000001">
    <property type="protein sequence ID" value="MDQ1150508.1"/>
    <property type="molecule type" value="Genomic_DNA"/>
</dbReference>
<sequence length="409" mass="48628">MFIYLIYVKHMIKLIILKYSKSQFMTESEFLLTNINNSVFFKEFTFSQNELRHPSGNTKELADNVVWIDDLLIVYQVKGRERSHIRDTNSEEKWFEKKVETVAKKQVRDTISFFKTYNSLPVKNDRGQEIDIAEAKVHQLIKMIVYDPKSELLDHKRKLKFLESRTVGMIHLFHIDDYAMICKKLVTPSELSEYLEFREEMFLKHKSAIGARREEYLLGHFITTTNTLEINDEYTKNIDKISPLTPSSDVSWILNNFFKNLVTFSGGKETDYHHVIKEIAKLNREELKAFNERYYSAIEQVRKNDFGFPFRFTSSKTGCGFVFIGLQLTQKAYWENALFNFTEIYKYKHKLNRCIGVVVYKDEEYIQINWALLRGSWIYNKILEEYVNSESEYYPKSEINFLPRYPLEP</sequence>
<organism evidence="1 2">
    <name type="scientific">Sphingobacterium zeae</name>
    <dbReference type="NCBI Taxonomy" id="1776859"/>
    <lineage>
        <taxon>Bacteria</taxon>
        <taxon>Pseudomonadati</taxon>
        <taxon>Bacteroidota</taxon>
        <taxon>Sphingobacteriia</taxon>
        <taxon>Sphingobacteriales</taxon>
        <taxon>Sphingobacteriaceae</taxon>
        <taxon>Sphingobacterium</taxon>
    </lineage>
</organism>